<dbReference type="Proteomes" id="UP000024635">
    <property type="component" value="Unassembled WGS sequence"/>
</dbReference>
<sequence>MPTEEGGNRQIFKAVGSKSFRGDPPANDGVGYKFNVKKGDVVAIPTHAIPYYSKYDDATDSSSEYSEVRVL</sequence>
<dbReference type="EMBL" id="JARK01001536">
    <property type="protein sequence ID" value="EYB91969.1"/>
    <property type="molecule type" value="Genomic_DNA"/>
</dbReference>
<keyword evidence="2" id="KW-1185">Reference proteome</keyword>
<organism evidence="1 2">
    <name type="scientific">Ancylostoma ceylanicum</name>
    <dbReference type="NCBI Taxonomy" id="53326"/>
    <lineage>
        <taxon>Eukaryota</taxon>
        <taxon>Metazoa</taxon>
        <taxon>Ecdysozoa</taxon>
        <taxon>Nematoda</taxon>
        <taxon>Chromadorea</taxon>
        <taxon>Rhabditida</taxon>
        <taxon>Rhabditina</taxon>
        <taxon>Rhabditomorpha</taxon>
        <taxon>Strongyloidea</taxon>
        <taxon>Ancylostomatidae</taxon>
        <taxon>Ancylostomatinae</taxon>
        <taxon>Ancylostoma</taxon>
    </lineage>
</organism>
<proteinExistence type="predicted"/>
<protein>
    <submittedName>
        <fullName evidence="1">Uncharacterized protein</fullName>
    </submittedName>
</protein>
<evidence type="ECO:0000313" key="1">
    <source>
        <dbReference type="EMBL" id="EYB91969.1"/>
    </source>
</evidence>
<comment type="caution">
    <text evidence="1">The sequence shown here is derived from an EMBL/GenBank/DDBJ whole genome shotgun (WGS) entry which is preliminary data.</text>
</comment>
<name>A0A016SNS2_9BILA</name>
<evidence type="ECO:0000313" key="2">
    <source>
        <dbReference type="Proteomes" id="UP000024635"/>
    </source>
</evidence>
<dbReference type="OrthoDB" id="10506845at2759"/>
<gene>
    <name evidence="1" type="primary">Acey_s0200.g1710</name>
    <name evidence="1" type="ORF">Y032_0200g1710</name>
</gene>
<reference evidence="2" key="1">
    <citation type="journal article" date="2015" name="Nat. Genet.">
        <title>The genome and transcriptome of the zoonotic hookworm Ancylostoma ceylanicum identify infection-specific gene families.</title>
        <authorList>
            <person name="Schwarz E.M."/>
            <person name="Hu Y."/>
            <person name="Antoshechkin I."/>
            <person name="Miller M.M."/>
            <person name="Sternberg P.W."/>
            <person name="Aroian R.V."/>
        </authorList>
    </citation>
    <scope>NUCLEOTIDE SEQUENCE</scope>
    <source>
        <strain evidence="2">HY135</strain>
    </source>
</reference>
<accession>A0A016SNS2</accession>
<dbReference type="AlphaFoldDB" id="A0A016SNS2"/>